<comment type="similarity">
    <text evidence="1">Belongs to the leucine-binding protein family.</text>
</comment>
<evidence type="ECO:0000259" key="4">
    <source>
        <dbReference type="Pfam" id="PF13458"/>
    </source>
</evidence>
<dbReference type="SUPFAM" id="SSF53822">
    <property type="entry name" value="Periplasmic binding protein-like I"/>
    <property type="match status" value="1"/>
</dbReference>
<feature type="domain" description="Leucine-binding protein" evidence="4">
    <location>
        <begin position="33"/>
        <end position="378"/>
    </location>
</feature>
<feature type="signal peptide" evidence="3">
    <location>
        <begin position="1"/>
        <end position="25"/>
    </location>
</feature>
<reference evidence="5 6" key="1">
    <citation type="journal article" date="2013" name="Stand. Genomic Sci.">
        <title>Genomic Encyclopedia of Type Strains, Phase I: The one thousand microbial genomes (KMG-I) project.</title>
        <authorList>
            <person name="Kyrpides N.C."/>
            <person name="Woyke T."/>
            <person name="Eisen J.A."/>
            <person name="Garrity G."/>
            <person name="Lilburn T.G."/>
            <person name="Beck B.J."/>
            <person name="Whitman W.B."/>
            <person name="Hugenholtz P."/>
            <person name="Klenk H.P."/>
        </authorList>
    </citation>
    <scope>NUCLEOTIDE SEQUENCE [LARGE SCALE GENOMIC DNA]</scope>
    <source>
        <strain evidence="5 6">DSM 45044</strain>
    </source>
</reference>
<dbReference type="PROSITE" id="PS51257">
    <property type="entry name" value="PROKAR_LIPOPROTEIN"/>
    <property type="match status" value="1"/>
</dbReference>
<accession>A0A562V3T5</accession>
<evidence type="ECO:0000256" key="2">
    <source>
        <dbReference type="ARBA" id="ARBA00022729"/>
    </source>
</evidence>
<dbReference type="Pfam" id="PF13458">
    <property type="entry name" value="Peripla_BP_6"/>
    <property type="match status" value="1"/>
</dbReference>
<name>A0A562V3T5_9ACTN</name>
<dbReference type="InterPro" id="IPR028082">
    <property type="entry name" value="Peripla_BP_I"/>
</dbReference>
<dbReference type="InterPro" id="IPR051010">
    <property type="entry name" value="BCAA_transport"/>
</dbReference>
<comment type="caution">
    <text evidence="5">The sequence shown here is derived from an EMBL/GenBank/DDBJ whole genome shotgun (WGS) entry which is preliminary data.</text>
</comment>
<dbReference type="EMBL" id="VLLL01000006">
    <property type="protein sequence ID" value="TWJ12523.1"/>
    <property type="molecule type" value="Genomic_DNA"/>
</dbReference>
<evidence type="ECO:0000256" key="3">
    <source>
        <dbReference type="SAM" id="SignalP"/>
    </source>
</evidence>
<dbReference type="PANTHER" id="PTHR30483:SF6">
    <property type="entry name" value="PERIPLASMIC BINDING PROTEIN OF ABC TRANSPORTER FOR NATURAL AMINO ACIDS"/>
    <property type="match status" value="1"/>
</dbReference>
<dbReference type="Proteomes" id="UP000321617">
    <property type="component" value="Unassembled WGS sequence"/>
</dbReference>
<dbReference type="AlphaFoldDB" id="A0A562V3T5"/>
<protein>
    <submittedName>
        <fullName evidence="5">Amino acid/amide ABC transporter substrate-binding protein (HAAT family)</fullName>
    </submittedName>
</protein>
<gene>
    <name evidence="5" type="ORF">LX16_3282</name>
</gene>
<dbReference type="Gene3D" id="3.40.50.2300">
    <property type="match status" value="2"/>
</dbReference>
<dbReference type="OrthoDB" id="3759485at2"/>
<evidence type="ECO:0000313" key="6">
    <source>
        <dbReference type="Proteomes" id="UP000321617"/>
    </source>
</evidence>
<dbReference type="PANTHER" id="PTHR30483">
    <property type="entry name" value="LEUCINE-SPECIFIC-BINDING PROTEIN"/>
    <property type="match status" value="1"/>
</dbReference>
<feature type="chain" id="PRO_5038503747" evidence="3">
    <location>
        <begin position="26"/>
        <end position="394"/>
    </location>
</feature>
<dbReference type="InterPro" id="IPR028081">
    <property type="entry name" value="Leu-bd"/>
</dbReference>
<keyword evidence="2 3" id="KW-0732">Signal</keyword>
<dbReference type="CDD" id="cd20014">
    <property type="entry name" value="PBP1_RPA0668_benzoate-like"/>
    <property type="match status" value="1"/>
</dbReference>
<keyword evidence="6" id="KW-1185">Reference proteome</keyword>
<organism evidence="5 6">
    <name type="scientific">Stackebrandtia albiflava</name>
    <dbReference type="NCBI Taxonomy" id="406432"/>
    <lineage>
        <taxon>Bacteria</taxon>
        <taxon>Bacillati</taxon>
        <taxon>Actinomycetota</taxon>
        <taxon>Actinomycetes</taxon>
        <taxon>Glycomycetales</taxon>
        <taxon>Glycomycetaceae</taxon>
        <taxon>Stackebrandtia</taxon>
    </lineage>
</organism>
<proteinExistence type="inferred from homology"/>
<dbReference type="RefSeq" id="WP_147139723.1">
    <property type="nucleotide sequence ID" value="NZ_BAABIJ010000002.1"/>
</dbReference>
<evidence type="ECO:0000313" key="5">
    <source>
        <dbReference type="EMBL" id="TWJ12523.1"/>
    </source>
</evidence>
<sequence length="394" mass="41991">MKHRLPRRALLLGTAAGLVLTGCTADDGASADTVKIGLIVPQTGVYEEVGNDMRAGFELYLETHNNELGGRKVELLVGDEGDGPATSYDVASRFVQQDEVVALTGIASGASYAEISVFAQEQGVPLIGSGGRPTLDPDQLEGLWHTSWISEENGTAIAPYMAENLDGPVYAIGPDYQGGHDQLRGFTENFLEAGGTLANPTGETTWTKFPDTDNFLPYFTEIAQTDAAAIYTFYAGAAAVNFVQQWAQSDAKDIPLYGAFLTEGSALTAQGDAAEGVYTVMNYSADLDNAANREFVSEWTAAGLTGQPSLYAMCSWDAASVLDQAIASIPAGEEVTSEAINAAVAELGEIDSPRGPWRFSDTHAPVQRWYLRQVQLDGQQLSNVVIQELATLGD</sequence>
<evidence type="ECO:0000256" key="1">
    <source>
        <dbReference type="ARBA" id="ARBA00010062"/>
    </source>
</evidence>